<name>A0A177WRN7_BATDL</name>
<evidence type="ECO:0000313" key="6">
    <source>
        <dbReference type="EMBL" id="OAJ42080.1"/>
    </source>
</evidence>
<dbReference type="InterPro" id="IPR036028">
    <property type="entry name" value="SH3-like_dom_sf"/>
</dbReference>
<dbReference type="EMBL" id="DS022307">
    <property type="protein sequence ID" value="OAJ42080.1"/>
    <property type="molecule type" value="Genomic_DNA"/>
</dbReference>
<dbReference type="AlphaFoldDB" id="A0A177WRN7"/>
<feature type="compositionally biased region" description="Polar residues" evidence="4">
    <location>
        <begin position="396"/>
        <end position="410"/>
    </location>
</feature>
<organism evidence="6 7">
    <name type="scientific">Batrachochytrium dendrobatidis (strain JEL423)</name>
    <dbReference type="NCBI Taxonomy" id="403673"/>
    <lineage>
        <taxon>Eukaryota</taxon>
        <taxon>Fungi</taxon>
        <taxon>Fungi incertae sedis</taxon>
        <taxon>Chytridiomycota</taxon>
        <taxon>Chytridiomycota incertae sedis</taxon>
        <taxon>Chytridiomycetes</taxon>
        <taxon>Rhizophydiales</taxon>
        <taxon>Rhizophydiales incertae sedis</taxon>
        <taxon>Batrachochytrium</taxon>
    </lineage>
</organism>
<dbReference type="OrthoDB" id="73680at2759"/>
<keyword evidence="1 3" id="KW-0728">SH3 domain</keyword>
<evidence type="ECO:0000313" key="7">
    <source>
        <dbReference type="Proteomes" id="UP000077115"/>
    </source>
</evidence>
<sequence>MVELIASTTSLSRVPTERMSRFTAHTESLTTSLQALCQALQLSEKTALLAPPFELLAINIQNVCELVCGGSYDSLLDVHEGVLALQTETYASCVKILKVGSAEYGMESMNPLHDTDSAMLTQHGFKSNRILKRSTGLFNAPNPLLVSTFNSQSIASGNTAGGKDTNEHPLISNTTPTSATSSSSNDSAIIGLKISHEYHNGKPTTLEEWRHFHECLARNTDSPTSLDNAQIQHTVNHDPSNPTLSKETLSSSTPAPTITLPAYIADCSPDTHNDHPSATVSTSTLNHPIRLHPIAIKAPTNASASAILSPFADASSEISGSCGYTSTPDQYYSLPRLPSTQPNTALESPSLHMPSQTLSPISPKSSIQKLIRTSSLKKPKTKSNEKEKRHVRFVQPNKSSDVVTDSNGISKSDKKAESIWPTVTSSSKPDLHTLYDKVITQVKHPLDLSTDSSADPSTDSLAQLNTPITATSSHTRIIAQHILSNVPVNQVTPVDHLSSQRSLNVVVHQPTEIHSFVASVVDANSVSKSVLSSVVPVKPVQTVETPNPDKPTVKCVMAKYDYKARTAKEMSFQKGDVMVIRKRQETWLYGTLVDKHTLKPTVIANHQDTGTISSRGWIPVAFVVAYTPNSNA</sequence>
<dbReference type="InterPro" id="IPR051627">
    <property type="entry name" value="SLIT-ROBO_RhoGAP"/>
</dbReference>
<evidence type="ECO:0000256" key="3">
    <source>
        <dbReference type="PROSITE-ProRule" id="PRU00192"/>
    </source>
</evidence>
<reference evidence="6 7" key="1">
    <citation type="submission" date="2006-10" db="EMBL/GenBank/DDBJ databases">
        <title>The Genome Sequence of Batrachochytrium dendrobatidis JEL423.</title>
        <authorList>
            <consortium name="The Broad Institute Genome Sequencing Platform"/>
            <person name="Birren B."/>
            <person name="Lander E."/>
            <person name="Galagan J."/>
            <person name="Cuomo C."/>
            <person name="Devon K."/>
            <person name="Jaffe D."/>
            <person name="Butler J."/>
            <person name="Alvarez P."/>
            <person name="Gnerre S."/>
            <person name="Grabherr M."/>
            <person name="Kleber M."/>
            <person name="Mauceli E."/>
            <person name="Brockman W."/>
            <person name="Young S."/>
            <person name="LaButti K."/>
            <person name="Sykes S."/>
            <person name="DeCaprio D."/>
            <person name="Crawford M."/>
            <person name="Koehrsen M."/>
            <person name="Engels R."/>
            <person name="Montgomery P."/>
            <person name="Pearson M."/>
            <person name="Howarth C."/>
            <person name="Larson L."/>
            <person name="White J."/>
            <person name="O'Leary S."/>
            <person name="Kodira C."/>
            <person name="Zeng Q."/>
            <person name="Yandava C."/>
            <person name="Alvarado L."/>
            <person name="Longcore J."/>
            <person name="James T."/>
        </authorList>
    </citation>
    <scope>NUCLEOTIDE SEQUENCE [LARGE SCALE GENOMIC DNA]</scope>
    <source>
        <strain evidence="6 7">JEL423</strain>
    </source>
</reference>
<accession>A0A177WRN7</accession>
<protein>
    <recommendedName>
        <fullName evidence="5">SH3 domain-containing protein</fullName>
    </recommendedName>
</protein>
<evidence type="ECO:0000256" key="1">
    <source>
        <dbReference type="ARBA" id="ARBA00022443"/>
    </source>
</evidence>
<feature type="domain" description="SH3" evidence="5">
    <location>
        <begin position="551"/>
        <end position="628"/>
    </location>
</feature>
<evidence type="ECO:0000256" key="4">
    <source>
        <dbReference type="SAM" id="MobiDB-lite"/>
    </source>
</evidence>
<dbReference type="InterPro" id="IPR001452">
    <property type="entry name" value="SH3_domain"/>
</dbReference>
<feature type="compositionally biased region" description="Low complexity" evidence="4">
    <location>
        <begin position="172"/>
        <end position="185"/>
    </location>
</feature>
<dbReference type="PROSITE" id="PS50002">
    <property type="entry name" value="SH3"/>
    <property type="match status" value="1"/>
</dbReference>
<keyword evidence="2" id="KW-0175">Coiled coil</keyword>
<dbReference type="Gene3D" id="2.30.30.40">
    <property type="entry name" value="SH3 Domains"/>
    <property type="match status" value="1"/>
</dbReference>
<dbReference type="SMART" id="SM00326">
    <property type="entry name" value="SH3"/>
    <property type="match status" value="1"/>
</dbReference>
<reference evidence="6 7" key="2">
    <citation type="submission" date="2016-05" db="EMBL/GenBank/DDBJ databases">
        <title>Lineage-specific infection strategies underlie the spectrum of fungal disease in amphibians.</title>
        <authorList>
            <person name="Cuomo C.A."/>
            <person name="Farrer R.A."/>
            <person name="James T."/>
            <person name="Longcore J."/>
            <person name="Birren B."/>
        </authorList>
    </citation>
    <scope>NUCLEOTIDE SEQUENCE [LARGE SCALE GENOMIC DNA]</scope>
    <source>
        <strain evidence="6 7">JEL423</strain>
    </source>
</reference>
<feature type="region of interest" description="Disordered" evidence="4">
    <location>
        <begin position="157"/>
        <end position="185"/>
    </location>
</feature>
<feature type="region of interest" description="Disordered" evidence="4">
    <location>
        <begin position="333"/>
        <end position="423"/>
    </location>
</feature>
<feature type="compositionally biased region" description="Polar residues" evidence="4">
    <location>
        <begin position="338"/>
        <end position="374"/>
    </location>
</feature>
<dbReference type="VEuPathDB" id="FungiDB:BDEG_25582"/>
<dbReference type="Pfam" id="PF00018">
    <property type="entry name" value="SH3_1"/>
    <property type="match status" value="1"/>
</dbReference>
<feature type="region of interest" description="Disordered" evidence="4">
    <location>
        <begin position="233"/>
        <end position="255"/>
    </location>
</feature>
<dbReference type="SUPFAM" id="SSF50044">
    <property type="entry name" value="SH3-domain"/>
    <property type="match status" value="1"/>
</dbReference>
<dbReference type="Proteomes" id="UP000077115">
    <property type="component" value="Unassembled WGS sequence"/>
</dbReference>
<evidence type="ECO:0000256" key="2">
    <source>
        <dbReference type="ARBA" id="ARBA00023054"/>
    </source>
</evidence>
<gene>
    <name evidence="6" type="ORF">BDEG_25582</name>
</gene>
<proteinExistence type="predicted"/>
<evidence type="ECO:0000259" key="5">
    <source>
        <dbReference type="PROSITE" id="PS50002"/>
    </source>
</evidence>
<dbReference type="PANTHER" id="PTHR14166">
    <property type="entry name" value="SLIT-ROBO RHO GTPASE ACTIVATING PROTEIN"/>
    <property type="match status" value="1"/>
</dbReference>